<proteinExistence type="predicted"/>
<dbReference type="EMBL" id="VOSL01000053">
    <property type="protein sequence ID" value="TXD34864.1"/>
    <property type="molecule type" value="Genomic_DNA"/>
</dbReference>
<organism evidence="1 2">
    <name type="scientific">Lujinxingia vulgaris</name>
    <dbReference type="NCBI Taxonomy" id="2600176"/>
    <lineage>
        <taxon>Bacteria</taxon>
        <taxon>Deltaproteobacteria</taxon>
        <taxon>Bradymonadales</taxon>
        <taxon>Lujinxingiaceae</taxon>
        <taxon>Lujinxingia</taxon>
    </lineage>
</organism>
<protein>
    <submittedName>
        <fullName evidence="1">Uncharacterized protein</fullName>
    </submittedName>
</protein>
<name>A0A5C6WZG7_9DELT</name>
<reference evidence="1 2" key="1">
    <citation type="submission" date="2019-08" db="EMBL/GenBank/DDBJ databases">
        <title>Bradymonadales sp. TMQ2.</title>
        <authorList>
            <person name="Liang Q."/>
        </authorList>
    </citation>
    <scope>NUCLEOTIDE SEQUENCE [LARGE SCALE GENOMIC DNA]</scope>
    <source>
        <strain evidence="1 2">TMQ2</strain>
    </source>
</reference>
<evidence type="ECO:0000313" key="2">
    <source>
        <dbReference type="Proteomes" id="UP000321046"/>
    </source>
</evidence>
<gene>
    <name evidence="1" type="ORF">FRC96_12450</name>
</gene>
<sequence length="239" mass="27220">MVASRKVSVGPIVSYEEACRYLEFDGVDFFVLLQPHPAFGNSDVIPREEVEKLLCNDLGGSFGLMASPEQSYRAIESAAIDLQASFVDFDWRFFPHTSFIDFLKKFDFPIRLSGCDVDYQGCVSSVEYRLELFESVGDYNAVVSIATDVKNPFEFLLYESGEFPDDLLLSDVVGFIKRMKNNVLINCNWEVGEYLSEFLFYISYDVTLLLYVGEQFATRLVPACVERSRVEETLSRLLV</sequence>
<evidence type="ECO:0000313" key="1">
    <source>
        <dbReference type="EMBL" id="TXD34864.1"/>
    </source>
</evidence>
<dbReference type="RefSeq" id="WP_146974815.1">
    <property type="nucleotide sequence ID" value="NZ_VOSL01000053.1"/>
</dbReference>
<comment type="caution">
    <text evidence="1">The sequence shown here is derived from an EMBL/GenBank/DDBJ whole genome shotgun (WGS) entry which is preliminary data.</text>
</comment>
<dbReference type="Proteomes" id="UP000321046">
    <property type="component" value="Unassembled WGS sequence"/>
</dbReference>
<accession>A0A5C6WZG7</accession>
<dbReference type="AlphaFoldDB" id="A0A5C6WZG7"/>